<proteinExistence type="predicted"/>
<evidence type="ECO:0000256" key="5">
    <source>
        <dbReference type="ARBA" id="ARBA00022989"/>
    </source>
</evidence>
<comment type="subcellular location">
    <subcellularLocation>
        <location evidence="1">Membrane</location>
        <topology evidence="1">Multi-pass membrane protein</topology>
    </subcellularLocation>
</comment>
<evidence type="ECO:0000256" key="1">
    <source>
        <dbReference type="ARBA" id="ARBA00004141"/>
    </source>
</evidence>
<evidence type="ECO:0000256" key="7">
    <source>
        <dbReference type="SAM" id="Phobius"/>
    </source>
</evidence>
<feature type="transmembrane region" description="Helical" evidence="7">
    <location>
        <begin position="126"/>
        <end position="146"/>
    </location>
</feature>
<evidence type="ECO:0000256" key="4">
    <source>
        <dbReference type="ARBA" id="ARBA00022692"/>
    </source>
</evidence>
<evidence type="ECO:0000313" key="8">
    <source>
        <dbReference type="EMBL" id="TLX62452.1"/>
    </source>
</evidence>
<dbReference type="Proteomes" id="UP000306753">
    <property type="component" value="Unassembled WGS sequence"/>
</dbReference>
<feature type="transmembrane region" description="Helical" evidence="7">
    <location>
        <begin position="228"/>
        <end position="247"/>
    </location>
</feature>
<feature type="transmembrane region" description="Helical" evidence="7">
    <location>
        <begin position="167"/>
        <end position="184"/>
    </location>
</feature>
<accession>A0A5R9QCB8</accession>
<dbReference type="GO" id="GO:0016020">
    <property type="term" value="C:membrane"/>
    <property type="evidence" value="ECO:0007669"/>
    <property type="project" value="UniProtKB-SubCell"/>
</dbReference>
<dbReference type="EMBL" id="QLAG01000021">
    <property type="protein sequence ID" value="TLX62452.1"/>
    <property type="molecule type" value="Genomic_DNA"/>
</dbReference>
<evidence type="ECO:0000313" key="9">
    <source>
        <dbReference type="Proteomes" id="UP000306753"/>
    </source>
</evidence>
<comment type="caution">
    <text evidence="8">The sequence shown here is derived from an EMBL/GenBank/DDBJ whole genome shotgun (WGS) entry which is preliminary data.</text>
</comment>
<name>A0A5R9QCB8_9GAMM</name>
<keyword evidence="9" id="KW-1185">Reference proteome</keyword>
<keyword evidence="2" id="KW-0813">Transport</keyword>
<dbReference type="AlphaFoldDB" id="A0A5R9QCB8"/>
<reference evidence="8 9" key="1">
    <citation type="journal article" date="2017" name="Eur. J. Clin. Microbiol. Infect. Dis.">
        <title>Uncommonly isolated clinical Pseudomonas: identification and phylogenetic assignation.</title>
        <authorList>
            <person name="Mulet M."/>
            <person name="Gomila M."/>
            <person name="Ramirez A."/>
            <person name="Cardew S."/>
            <person name="Moore E.R."/>
            <person name="Lalucat J."/>
            <person name="Garcia-Valdes E."/>
        </authorList>
    </citation>
    <scope>NUCLEOTIDE SEQUENCE [LARGE SCALE GENOMIC DNA]</scope>
    <source>
        <strain evidence="8 9">SD129</strain>
    </source>
</reference>
<feature type="transmembrane region" description="Helical" evidence="7">
    <location>
        <begin position="196"/>
        <end position="216"/>
    </location>
</feature>
<feature type="transmembrane region" description="Helical" evidence="7">
    <location>
        <begin position="290"/>
        <end position="309"/>
    </location>
</feature>
<feature type="transmembrane region" description="Helical" evidence="7">
    <location>
        <begin position="65"/>
        <end position="87"/>
    </location>
</feature>
<feature type="transmembrane region" description="Helical" evidence="7">
    <location>
        <begin position="6"/>
        <end position="22"/>
    </location>
</feature>
<sequence>MSSVINVVLPVFALILLGYLCLRSGRLGPTAASELNRFVVWLGLPALLFSITARSTWEEIWQPGFIIAFSVGCLGVFGFTLLYRMLWQKLPLVDASLDALGASYANTGYIGIPLCMLILGDQALQPALVSSLIVVCVLFAIALACVETGLHGGQGFGQTLRKVSLALVRNPLVIAPVLGGLWAVGGAPLPVPVDTLLRLLGAAAAPCALVSLGLFLAQPQPGGPVKGVWPLVLLKLVGQPLITWYLAAKIFHLPPMWTYSALLLSALPTGTGPFMLAEFYGREAARVSRVVLLSTLGSLLTLSACLYLLPVD</sequence>
<evidence type="ECO:0000256" key="2">
    <source>
        <dbReference type="ARBA" id="ARBA00022448"/>
    </source>
</evidence>
<dbReference type="InterPro" id="IPR004776">
    <property type="entry name" value="Mem_transp_PIN-like"/>
</dbReference>
<keyword evidence="4 7" id="KW-0812">Transmembrane</keyword>
<dbReference type="GO" id="GO:0055085">
    <property type="term" value="P:transmembrane transport"/>
    <property type="evidence" value="ECO:0007669"/>
    <property type="project" value="InterPro"/>
</dbReference>
<evidence type="ECO:0000256" key="3">
    <source>
        <dbReference type="ARBA" id="ARBA00022475"/>
    </source>
</evidence>
<dbReference type="PANTHER" id="PTHR36838">
    <property type="entry name" value="AUXIN EFFLUX CARRIER FAMILY PROTEIN"/>
    <property type="match status" value="1"/>
</dbReference>
<feature type="transmembrane region" description="Helical" evidence="7">
    <location>
        <begin position="34"/>
        <end position="53"/>
    </location>
</feature>
<organism evidence="8 9">
    <name type="scientific">Stutzerimonas nosocomialis</name>
    <dbReference type="NCBI Taxonomy" id="1056496"/>
    <lineage>
        <taxon>Bacteria</taxon>
        <taxon>Pseudomonadati</taxon>
        <taxon>Pseudomonadota</taxon>
        <taxon>Gammaproteobacteria</taxon>
        <taxon>Pseudomonadales</taxon>
        <taxon>Pseudomonadaceae</taxon>
        <taxon>Stutzerimonas</taxon>
    </lineage>
</organism>
<protein>
    <submittedName>
        <fullName evidence="8">AEC family transporter</fullName>
    </submittedName>
</protein>
<keyword evidence="5 7" id="KW-1133">Transmembrane helix</keyword>
<dbReference type="Pfam" id="PF03547">
    <property type="entry name" value="Mem_trans"/>
    <property type="match status" value="2"/>
</dbReference>
<keyword evidence="6 7" id="KW-0472">Membrane</keyword>
<keyword evidence="3" id="KW-1003">Cell membrane</keyword>
<dbReference type="RefSeq" id="WP_138412240.1">
    <property type="nucleotide sequence ID" value="NZ_QLAG01000021.1"/>
</dbReference>
<feature type="transmembrane region" description="Helical" evidence="7">
    <location>
        <begin position="259"/>
        <end position="278"/>
    </location>
</feature>
<evidence type="ECO:0000256" key="6">
    <source>
        <dbReference type="ARBA" id="ARBA00023136"/>
    </source>
</evidence>
<feature type="transmembrane region" description="Helical" evidence="7">
    <location>
        <begin position="99"/>
        <end position="120"/>
    </location>
</feature>
<gene>
    <name evidence="8" type="ORF">DN820_15900</name>
</gene>
<dbReference type="PANTHER" id="PTHR36838:SF3">
    <property type="entry name" value="TRANSPORTER AUXIN EFFLUX CARRIER EC FAMILY"/>
    <property type="match status" value="1"/>
</dbReference>